<dbReference type="Proteomes" id="UP000653472">
    <property type="component" value="Unassembled WGS sequence"/>
</dbReference>
<reference evidence="3" key="1">
    <citation type="submission" date="2020-03" db="EMBL/GenBank/DDBJ databases">
        <title>Solimonas marina sp. nov., isolated from deep seawater of the Pacific Ocean.</title>
        <authorList>
            <person name="Liu X."/>
            <person name="Lai Q."/>
            <person name="Sun F."/>
            <person name="Gai Y."/>
            <person name="Li G."/>
            <person name="Shao Z."/>
        </authorList>
    </citation>
    <scope>NUCLEOTIDE SEQUENCE</scope>
    <source>
        <strain evidence="3">C16B3</strain>
    </source>
</reference>
<feature type="signal peptide" evidence="1">
    <location>
        <begin position="1"/>
        <end position="23"/>
    </location>
</feature>
<keyword evidence="4" id="KW-1185">Reference proteome</keyword>
<protein>
    <submittedName>
        <fullName evidence="3">Spore coat protein U domain-containing protein</fullName>
    </submittedName>
</protein>
<dbReference type="SMART" id="SM00972">
    <property type="entry name" value="SCPU"/>
    <property type="match status" value="1"/>
</dbReference>
<evidence type="ECO:0000313" key="4">
    <source>
        <dbReference type="Proteomes" id="UP000653472"/>
    </source>
</evidence>
<feature type="chain" id="PRO_5038076253" evidence="1">
    <location>
        <begin position="24"/>
        <end position="163"/>
    </location>
</feature>
<name>A0A969WBD9_9GAMM</name>
<dbReference type="InterPro" id="IPR007893">
    <property type="entry name" value="Spore_coat_U/FanG"/>
</dbReference>
<dbReference type="PANTHER" id="PTHR37089:SF4">
    <property type="entry name" value="EXPORTED PROTEIN"/>
    <property type="match status" value="1"/>
</dbReference>
<keyword evidence="3" id="KW-0167">Capsid protein</keyword>
<proteinExistence type="predicted"/>
<dbReference type="PANTHER" id="PTHR37089">
    <property type="entry name" value="PROTEIN U-RELATED"/>
    <property type="match status" value="1"/>
</dbReference>
<accession>A0A969WBD9</accession>
<comment type="caution">
    <text evidence="3">The sequence shown here is derived from an EMBL/GenBank/DDBJ whole genome shotgun (WGS) entry which is preliminary data.</text>
</comment>
<keyword evidence="1" id="KW-0732">Signal</keyword>
<evidence type="ECO:0000259" key="2">
    <source>
        <dbReference type="Pfam" id="PF05229"/>
    </source>
</evidence>
<organism evidence="3 4">
    <name type="scientific">Solimonas marina</name>
    <dbReference type="NCBI Taxonomy" id="2714601"/>
    <lineage>
        <taxon>Bacteria</taxon>
        <taxon>Pseudomonadati</taxon>
        <taxon>Pseudomonadota</taxon>
        <taxon>Gammaproteobacteria</taxon>
        <taxon>Nevskiales</taxon>
        <taxon>Nevskiaceae</taxon>
        <taxon>Solimonas</taxon>
    </lineage>
</organism>
<dbReference type="InterPro" id="IPR053167">
    <property type="entry name" value="Spore_coat_component"/>
</dbReference>
<evidence type="ECO:0000313" key="3">
    <source>
        <dbReference type="EMBL" id="NKF21765.1"/>
    </source>
</evidence>
<dbReference type="EMBL" id="JAAVXB010000002">
    <property type="protein sequence ID" value="NKF21765.1"/>
    <property type="molecule type" value="Genomic_DNA"/>
</dbReference>
<sequence>MFQIRRVFWLALLPAALCGHAQAATTGNVPMQVTATVVTSCIVVPVPLVFTSVDPTADADASTTIAVTCTGGTAYNVAIDQGSHGSSVTAREMTSATTTDSLAYSLYRDTSRTLNWGTTSGTDTLAGTGTGLAQTIPVYGRVTSGQSAAAGVYTDSVNVIVNY</sequence>
<gene>
    <name evidence="3" type="ORF">G7Y82_05500</name>
</gene>
<evidence type="ECO:0000256" key="1">
    <source>
        <dbReference type="SAM" id="SignalP"/>
    </source>
</evidence>
<keyword evidence="3" id="KW-0946">Virion</keyword>
<feature type="domain" description="Spore coat protein U/FanG" evidence="2">
    <location>
        <begin position="30"/>
        <end position="159"/>
    </location>
</feature>
<dbReference type="Pfam" id="PF05229">
    <property type="entry name" value="SCPU"/>
    <property type="match status" value="1"/>
</dbReference>
<dbReference type="RefSeq" id="WP_168147001.1">
    <property type="nucleotide sequence ID" value="NZ_JAAVXB010000002.1"/>
</dbReference>
<dbReference type="AlphaFoldDB" id="A0A969WBD9"/>